<gene>
    <name evidence="1" type="ORF">RRG08_033356</name>
</gene>
<dbReference type="Proteomes" id="UP001283361">
    <property type="component" value="Unassembled WGS sequence"/>
</dbReference>
<organism evidence="1 2">
    <name type="scientific">Elysia crispata</name>
    <name type="common">lettuce slug</name>
    <dbReference type="NCBI Taxonomy" id="231223"/>
    <lineage>
        <taxon>Eukaryota</taxon>
        <taxon>Metazoa</taxon>
        <taxon>Spiralia</taxon>
        <taxon>Lophotrochozoa</taxon>
        <taxon>Mollusca</taxon>
        <taxon>Gastropoda</taxon>
        <taxon>Heterobranchia</taxon>
        <taxon>Euthyneura</taxon>
        <taxon>Panpulmonata</taxon>
        <taxon>Sacoglossa</taxon>
        <taxon>Placobranchoidea</taxon>
        <taxon>Plakobranchidae</taxon>
        <taxon>Elysia</taxon>
    </lineage>
</organism>
<reference evidence="1" key="1">
    <citation type="journal article" date="2023" name="G3 (Bethesda)">
        <title>A reference genome for the long-term kleptoplast-retaining sea slug Elysia crispata morphotype clarki.</title>
        <authorList>
            <person name="Eastman K.E."/>
            <person name="Pendleton A.L."/>
            <person name="Shaikh M.A."/>
            <person name="Suttiyut T."/>
            <person name="Ogas R."/>
            <person name="Tomko P."/>
            <person name="Gavelis G."/>
            <person name="Widhalm J.R."/>
            <person name="Wisecaver J.H."/>
        </authorList>
    </citation>
    <scope>NUCLEOTIDE SEQUENCE</scope>
    <source>
        <strain evidence="1">ECLA1</strain>
    </source>
</reference>
<name>A0AAE0Z7K4_9GAST</name>
<comment type="caution">
    <text evidence="1">The sequence shown here is derived from an EMBL/GenBank/DDBJ whole genome shotgun (WGS) entry which is preliminary data.</text>
</comment>
<dbReference type="AlphaFoldDB" id="A0AAE0Z7K4"/>
<dbReference type="EMBL" id="JAWDGP010004454">
    <property type="protein sequence ID" value="KAK3764274.1"/>
    <property type="molecule type" value="Genomic_DNA"/>
</dbReference>
<protein>
    <submittedName>
        <fullName evidence="1">Uncharacterized protein</fullName>
    </submittedName>
</protein>
<proteinExistence type="predicted"/>
<accession>A0AAE0Z7K4</accession>
<sequence>MRFISGRQFSKIVRDDKALYRQVPSNWLDLDLFRPLNDCGCQQMSVNIGGDLPGFTVNSSNVYSTVTPEHPKDFLYVRACAIRRKFYASSLCREAPPTLFTSPVLSLSWSYEITTDTTDIAVLRES</sequence>
<evidence type="ECO:0000313" key="2">
    <source>
        <dbReference type="Proteomes" id="UP001283361"/>
    </source>
</evidence>
<evidence type="ECO:0000313" key="1">
    <source>
        <dbReference type="EMBL" id="KAK3764274.1"/>
    </source>
</evidence>
<keyword evidence="2" id="KW-1185">Reference proteome</keyword>